<proteinExistence type="predicted"/>
<name>A0A1J1IGZ3_9DIPT</name>
<protein>
    <submittedName>
        <fullName evidence="2">CLUMA_CG011085, isoform A</fullName>
    </submittedName>
</protein>
<keyword evidence="1" id="KW-1133">Transmembrane helix</keyword>
<feature type="transmembrane region" description="Helical" evidence="1">
    <location>
        <begin position="7"/>
        <end position="30"/>
    </location>
</feature>
<evidence type="ECO:0000313" key="3">
    <source>
        <dbReference type="Proteomes" id="UP000183832"/>
    </source>
</evidence>
<accession>A0A1J1IGZ3</accession>
<organism evidence="2 3">
    <name type="scientific">Clunio marinus</name>
    <dbReference type="NCBI Taxonomy" id="568069"/>
    <lineage>
        <taxon>Eukaryota</taxon>
        <taxon>Metazoa</taxon>
        <taxon>Ecdysozoa</taxon>
        <taxon>Arthropoda</taxon>
        <taxon>Hexapoda</taxon>
        <taxon>Insecta</taxon>
        <taxon>Pterygota</taxon>
        <taxon>Neoptera</taxon>
        <taxon>Endopterygota</taxon>
        <taxon>Diptera</taxon>
        <taxon>Nematocera</taxon>
        <taxon>Chironomoidea</taxon>
        <taxon>Chironomidae</taxon>
        <taxon>Clunio</taxon>
    </lineage>
</organism>
<dbReference type="EMBL" id="CVRI01000047">
    <property type="protein sequence ID" value="CRK97705.1"/>
    <property type="molecule type" value="Genomic_DNA"/>
</dbReference>
<evidence type="ECO:0000256" key="1">
    <source>
        <dbReference type="SAM" id="Phobius"/>
    </source>
</evidence>
<keyword evidence="3" id="KW-1185">Reference proteome</keyword>
<sequence length="79" mass="9174">MELKQMCVVYVIKLLLFLFVVEEFVAKFVIVKKSTKVKLVLNGVRLLTLCSWKKSTLIKKLFMSDGSVLKALKRFKYNS</sequence>
<dbReference type="AlphaFoldDB" id="A0A1J1IGZ3"/>
<dbReference type="Proteomes" id="UP000183832">
    <property type="component" value="Unassembled WGS sequence"/>
</dbReference>
<reference evidence="2 3" key="1">
    <citation type="submission" date="2015-04" db="EMBL/GenBank/DDBJ databases">
        <authorList>
            <person name="Syromyatnikov M.Y."/>
            <person name="Popov V.N."/>
        </authorList>
    </citation>
    <scope>NUCLEOTIDE SEQUENCE [LARGE SCALE GENOMIC DNA]</scope>
</reference>
<evidence type="ECO:0000313" key="2">
    <source>
        <dbReference type="EMBL" id="CRK97705.1"/>
    </source>
</evidence>
<keyword evidence="1" id="KW-0472">Membrane</keyword>
<keyword evidence="1" id="KW-0812">Transmembrane</keyword>
<gene>
    <name evidence="2" type="ORF">CLUMA_CG011085</name>
</gene>